<sequence length="278" mass="30971">MRFFTRVFVAVLAALPLATAYPPELTRSTKEFCQNVPSPELLALHEKIVNGDQFTMEKIAQGQKIIEDTLTKRETGELIILDTWFHLVYSSNSTEGGWITPERLYDQLDVLNEAFSSSKLAFKLIGTTYSNNASWADQPVKHELAMKTALREGDYRTLNLYFVPGIERDGGILGSGQYPLHDGYIGKEVPKMDGCLVSSFEVTDEGSGNQGHVAVHEVGHWLGLLHTYEGGCDEKGGDYVDDTPAAEKPRYTQECNARDTCPDLPGMDLITNYMDHNK</sequence>
<keyword evidence="8 12" id="KW-0482">Metalloprotease</keyword>
<dbReference type="Proteomes" id="UP000235728">
    <property type="component" value="Unassembled WGS sequence"/>
</dbReference>
<dbReference type="InterPro" id="IPR024079">
    <property type="entry name" value="MetalloPept_cat_dom_sf"/>
</dbReference>
<evidence type="ECO:0000256" key="6">
    <source>
        <dbReference type="ARBA" id="ARBA00022801"/>
    </source>
</evidence>
<evidence type="ECO:0000256" key="5">
    <source>
        <dbReference type="ARBA" id="ARBA00022729"/>
    </source>
</evidence>
<keyword evidence="6" id="KW-0378">Hydrolase</keyword>
<feature type="domain" description="Peptidase M43 pregnancy-associated plasma-A" evidence="11">
    <location>
        <begin position="178"/>
        <end position="277"/>
    </location>
</feature>
<comment type="caution">
    <text evidence="12">The sequence shown here is derived from an EMBL/GenBank/DDBJ whole genome shotgun (WGS) entry which is preliminary data.</text>
</comment>
<evidence type="ECO:0000256" key="4">
    <source>
        <dbReference type="ARBA" id="ARBA00022723"/>
    </source>
</evidence>
<protein>
    <submittedName>
        <fullName evidence="12">Extracellular metalloprotease</fullName>
    </submittedName>
</protein>
<evidence type="ECO:0000256" key="3">
    <source>
        <dbReference type="ARBA" id="ARBA00022670"/>
    </source>
</evidence>
<feature type="chain" id="PRO_5014976458" evidence="10">
    <location>
        <begin position="21"/>
        <end position="278"/>
    </location>
</feature>
<proteinExistence type="inferred from homology"/>
<keyword evidence="9" id="KW-1015">Disulfide bond</keyword>
<comment type="similarity">
    <text evidence="2">Belongs to the peptidase M43B family.</text>
</comment>
<name>A0A2N6N9X7_BEABA</name>
<evidence type="ECO:0000313" key="13">
    <source>
        <dbReference type="Proteomes" id="UP000235728"/>
    </source>
</evidence>
<dbReference type="GO" id="GO:0006508">
    <property type="term" value="P:proteolysis"/>
    <property type="evidence" value="ECO:0007669"/>
    <property type="project" value="UniProtKB-KW"/>
</dbReference>
<organism evidence="12 13">
    <name type="scientific">Beauveria bassiana</name>
    <name type="common">White muscardine disease fungus</name>
    <name type="synonym">Tritirachium shiotae</name>
    <dbReference type="NCBI Taxonomy" id="176275"/>
    <lineage>
        <taxon>Eukaryota</taxon>
        <taxon>Fungi</taxon>
        <taxon>Dikarya</taxon>
        <taxon>Ascomycota</taxon>
        <taxon>Pezizomycotina</taxon>
        <taxon>Sordariomycetes</taxon>
        <taxon>Hypocreomycetidae</taxon>
        <taxon>Hypocreales</taxon>
        <taxon>Cordycipitaceae</taxon>
        <taxon>Beauveria</taxon>
    </lineage>
</organism>
<evidence type="ECO:0000256" key="9">
    <source>
        <dbReference type="ARBA" id="ARBA00023157"/>
    </source>
</evidence>
<evidence type="ECO:0000313" key="12">
    <source>
        <dbReference type="EMBL" id="PMB64073.1"/>
    </source>
</evidence>
<dbReference type="GO" id="GO:0046872">
    <property type="term" value="F:metal ion binding"/>
    <property type="evidence" value="ECO:0007669"/>
    <property type="project" value="UniProtKB-KW"/>
</dbReference>
<evidence type="ECO:0000256" key="7">
    <source>
        <dbReference type="ARBA" id="ARBA00022833"/>
    </source>
</evidence>
<dbReference type="PANTHER" id="PTHR47466:SF1">
    <property type="entry name" value="METALLOPROTEASE MEP1 (AFU_ORTHOLOGUE AFUA_1G07730)-RELATED"/>
    <property type="match status" value="1"/>
</dbReference>
<evidence type="ECO:0000259" key="11">
    <source>
        <dbReference type="Pfam" id="PF05572"/>
    </source>
</evidence>
<dbReference type="Pfam" id="PF05572">
    <property type="entry name" value="Peptidase_M43"/>
    <property type="match status" value="1"/>
</dbReference>
<dbReference type="AlphaFoldDB" id="A0A2N6N9X7"/>
<evidence type="ECO:0000256" key="2">
    <source>
        <dbReference type="ARBA" id="ARBA00008721"/>
    </source>
</evidence>
<keyword evidence="3 12" id="KW-0645">Protease</keyword>
<keyword evidence="5 10" id="KW-0732">Signal</keyword>
<dbReference type="CDD" id="cd04275">
    <property type="entry name" value="ZnMc_pappalysin_like"/>
    <property type="match status" value="1"/>
</dbReference>
<dbReference type="PANTHER" id="PTHR47466">
    <property type="match status" value="1"/>
</dbReference>
<evidence type="ECO:0000256" key="1">
    <source>
        <dbReference type="ARBA" id="ARBA00003174"/>
    </source>
</evidence>
<dbReference type="EMBL" id="MRVG01000015">
    <property type="protein sequence ID" value="PMB64073.1"/>
    <property type="molecule type" value="Genomic_DNA"/>
</dbReference>
<dbReference type="OMA" id="FERADDC"/>
<dbReference type="SUPFAM" id="SSF55486">
    <property type="entry name" value="Metalloproteases ('zincins'), catalytic domain"/>
    <property type="match status" value="1"/>
</dbReference>
<accession>A0A2N6N9X7</accession>
<reference evidence="12 13" key="1">
    <citation type="journal article" date="2016" name="Appl. Microbiol. Biotechnol.">
        <title>Characterization of T-DNA insertion mutants with decreased virulence in the entomopathogenic fungus Beauveria bassiana JEF-007.</title>
        <authorList>
            <person name="Kim S."/>
            <person name="Lee S.J."/>
            <person name="Nai Y.S."/>
            <person name="Yu J.S."/>
            <person name="Lee M.R."/>
            <person name="Yang Y.T."/>
            <person name="Kim J.S."/>
        </authorList>
    </citation>
    <scope>NUCLEOTIDE SEQUENCE [LARGE SCALE GENOMIC DNA]</scope>
    <source>
        <strain evidence="12 13">JEF-007</strain>
    </source>
</reference>
<dbReference type="Gene3D" id="3.40.390.10">
    <property type="entry name" value="Collagenase (Catalytic Domain)"/>
    <property type="match status" value="1"/>
</dbReference>
<evidence type="ECO:0000256" key="8">
    <source>
        <dbReference type="ARBA" id="ARBA00023049"/>
    </source>
</evidence>
<feature type="signal peptide" evidence="10">
    <location>
        <begin position="1"/>
        <end position="20"/>
    </location>
</feature>
<comment type="function">
    <text evidence="1">Secreted metalloproteinase that allows assimilation of proteinaceous substrates.</text>
</comment>
<keyword evidence="4" id="KW-0479">Metal-binding</keyword>
<keyword evidence="7" id="KW-0862">Zinc</keyword>
<dbReference type="GO" id="GO:0008237">
    <property type="term" value="F:metallopeptidase activity"/>
    <property type="evidence" value="ECO:0007669"/>
    <property type="project" value="UniProtKB-KW"/>
</dbReference>
<gene>
    <name evidence="12" type="ORF">BM221_010241</name>
</gene>
<evidence type="ECO:0000256" key="10">
    <source>
        <dbReference type="SAM" id="SignalP"/>
    </source>
</evidence>
<dbReference type="InterPro" id="IPR008754">
    <property type="entry name" value="Peptidase_M43"/>
</dbReference>